<keyword evidence="1" id="KW-0732">Signal</keyword>
<evidence type="ECO:0000313" key="2">
    <source>
        <dbReference type="EMBL" id="SEU43125.1"/>
    </source>
</evidence>
<dbReference type="STRING" id="568860.SAMN05421811_12112"/>
<reference evidence="2 3" key="1">
    <citation type="submission" date="2016-10" db="EMBL/GenBank/DDBJ databases">
        <authorList>
            <person name="de Groot N.N."/>
        </authorList>
    </citation>
    <scope>NUCLEOTIDE SEQUENCE [LARGE SCALE GENOMIC DNA]</scope>
    <source>
        <strain evidence="2 3">CGMCC 4.5598</strain>
    </source>
</reference>
<feature type="chain" id="PRO_5011571674" evidence="1">
    <location>
        <begin position="31"/>
        <end position="80"/>
    </location>
</feature>
<keyword evidence="3" id="KW-1185">Reference proteome</keyword>
<feature type="signal peptide" evidence="1">
    <location>
        <begin position="1"/>
        <end position="30"/>
    </location>
</feature>
<proteinExistence type="predicted"/>
<organism evidence="2 3">
    <name type="scientific">Nonomuraea wenchangensis</name>
    <dbReference type="NCBI Taxonomy" id="568860"/>
    <lineage>
        <taxon>Bacteria</taxon>
        <taxon>Bacillati</taxon>
        <taxon>Actinomycetota</taxon>
        <taxon>Actinomycetes</taxon>
        <taxon>Streptosporangiales</taxon>
        <taxon>Streptosporangiaceae</taxon>
        <taxon>Nonomuraea</taxon>
    </lineage>
</organism>
<dbReference type="Proteomes" id="UP000199361">
    <property type="component" value="Unassembled WGS sequence"/>
</dbReference>
<protein>
    <submittedName>
        <fullName evidence="2">Uncharacterized protein</fullName>
    </submittedName>
</protein>
<evidence type="ECO:0000313" key="3">
    <source>
        <dbReference type="Proteomes" id="UP000199361"/>
    </source>
</evidence>
<sequence length="80" mass="8737">MRQKAARFGVTLAVAGTLAAGALAAAPAGATTTAAGWVPYQAYRTLTNCVKAGTAKLVMENYKEYECRWDSPYYMLWLRK</sequence>
<dbReference type="EMBL" id="FOHX01000021">
    <property type="protein sequence ID" value="SEU43125.1"/>
    <property type="molecule type" value="Genomic_DNA"/>
</dbReference>
<name>A0A1I0LNV9_9ACTN</name>
<dbReference type="RefSeq" id="WP_091092615.1">
    <property type="nucleotide sequence ID" value="NZ_FOHX01000021.1"/>
</dbReference>
<accession>A0A1I0LNV9</accession>
<gene>
    <name evidence="2" type="ORF">SAMN05421811_12112</name>
</gene>
<dbReference type="AlphaFoldDB" id="A0A1I0LNV9"/>
<evidence type="ECO:0000256" key="1">
    <source>
        <dbReference type="SAM" id="SignalP"/>
    </source>
</evidence>